<evidence type="ECO:0000313" key="1">
    <source>
        <dbReference type="EMBL" id="CAF4740888.1"/>
    </source>
</evidence>
<reference evidence="1" key="1">
    <citation type="submission" date="2021-02" db="EMBL/GenBank/DDBJ databases">
        <authorList>
            <person name="Nowell W R."/>
        </authorList>
    </citation>
    <scope>NUCLEOTIDE SEQUENCE</scope>
</reference>
<protein>
    <submittedName>
        <fullName evidence="1">Uncharacterized protein</fullName>
    </submittedName>
</protein>
<feature type="non-terminal residue" evidence="1">
    <location>
        <position position="1"/>
    </location>
</feature>
<dbReference type="EMBL" id="CAJOBG010111139">
    <property type="protein sequence ID" value="CAF4740888.1"/>
    <property type="molecule type" value="Genomic_DNA"/>
</dbReference>
<dbReference type="Proteomes" id="UP000663866">
    <property type="component" value="Unassembled WGS sequence"/>
</dbReference>
<sequence>ENTSLVKITNDDDTVKLLNYSSQSPGTYEEAWGLIVKLREQIIQQLKMKEKLKNDIQQLQ</sequence>
<evidence type="ECO:0000313" key="2">
    <source>
        <dbReference type="Proteomes" id="UP000663866"/>
    </source>
</evidence>
<name>A0A821KXL3_9BILA</name>
<keyword evidence="2" id="KW-1185">Reference proteome</keyword>
<comment type="caution">
    <text evidence="1">The sequence shown here is derived from an EMBL/GenBank/DDBJ whole genome shotgun (WGS) entry which is preliminary data.</text>
</comment>
<dbReference type="AlphaFoldDB" id="A0A821KXL3"/>
<feature type="non-terminal residue" evidence="1">
    <location>
        <position position="60"/>
    </location>
</feature>
<proteinExistence type="predicted"/>
<accession>A0A821KXL3</accession>
<organism evidence="1 2">
    <name type="scientific">Rotaria magnacalcarata</name>
    <dbReference type="NCBI Taxonomy" id="392030"/>
    <lineage>
        <taxon>Eukaryota</taxon>
        <taxon>Metazoa</taxon>
        <taxon>Spiralia</taxon>
        <taxon>Gnathifera</taxon>
        <taxon>Rotifera</taxon>
        <taxon>Eurotatoria</taxon>
        <taxon>Bdelloidea</taxon>
        <taxon>Philodinida</taxon>
        <taxon>Philodinidae</taxon>
        <taxon>Rotaria</taxon>
    </lineage>
</organism>
<gene>
    <name evidence="1" type="ORF">OVN521_LOCUS49812</name>
</gene>